<evidence type="ECO:0000256" key="3">
    <source>
        <dbReference type="ARBA" id="ARBA00022448"/>
    </source>
</evidence>
<evidence type="ECO:0000256" key="7">
    <source>
        <dbReference type="ARBA" id="ARBA00022692"/>
    </source>
</evidence>
<keyword evidence="3" id="KW-0813">Transport</keyword>
<comment type="subcellular location">
    <subcellularLocation>
        <location evidence="1">Membrane</location>
        <topology evidence="1">Multi-pass membrane protein</topology>
    </subcellularLocation>
</comment>
<keyword evidence="13" id="KW-0915">Sodium</keyword>
<keyword evidence="16" id="KW-0739">Sodium transport</keyword>
<dbReference type="PANTHER" id="PTHR10846:SF2">
    <property type="entry name" value="RE48874P"/>
    <property type="match status" value="1"/>
</dbReference>
<feature type="transmembrane region" description="Helical" evidence="17">
    <location>
        <begin position="394"/>
        <end position="415"/>
    </location>
</feature>
<comment type="caution">
    <text evidence="19">The sequence shown here is derived from an EMBL/GenBank/DDBJ whole genome shotgun (WGS) entry which is preliminary data.</text>
</comment>
<keyword evidence="14" id="KW-0406">Ion transport</keyword>
<evidence type="ECO:0000256" key="6">
    <source>
        <dbReference type="ARBA" id="ARBA00022568"/>
    </source>
</evidence>
<name>A0AAV8Z977_9CUCU</name>
<dbReference type="PANTHER" id="PTHR10846">
    <property type="entry name" value="SODIUM/POTASSIUM/CALCIUM EXCHANGER"/>
    <property type="match status" value="1"/>
</dbReference>
<evidence type="ECO:0000256" key="15">
    <source>
        <dbReference type="ARBA" id="ARBA00023136"/>
    </source>
</evidence>
<dbReference type="InterPro" id="IPR004481">
    <property type="entry name" value="K/Na/Ca-exchanger"/>
</dbReference>
<evidence type="ECO:0000256" key="5">
    <source>
        <dbReference type="ARBA" id="ARBA00022538"/>
    </source>
</evidence>
<feature type="domain" description="Sodium/calcium exchanger membrane region" evidence="18">
    <location>
        <begin position="103"/>
        <end position="244"/>
    </location>
</feature>
<evidence type="ECO:0000256" key="10">
    <source>
        <dbReference type="ARBA" id="ARBA00022847"/>
    </source>
</evidence>
<keyword evidence="9" id="KW-0106">Calcium</keyword>
<evidence type="ECO:0000256" key="13">
    <source>
        <dbReference type="ARBA" id="ARBA00023053"/>
    </source>
</evidence>
<feature type="transmembrane region" description="Helical" evidence="17">
    <location>
        <begin position="466"/>
        <end position="486"/>
    </location>
</feature>
<proteinExistence type="inferred from homology"/>
<feature type="transmembrane region" description="Helical" evidence="17">
    <location>
        <begin position="97"/>
        <end position="115"/>
    </location>
</feature>
<dbReference type="GO" id="GO:0005886">
    <property type="term" value="C:plasma membrane"/>
    <property type="evidence" value="ECO:0007669"/>
    <property type="project" value="TreeGrafter"/>
</dbReference>
<keyword evidence="10" id="KW-0769">Symport</keyword>
<dbReference type="InterPro" id="IPR044880">
    <property type="entry name" value="NCX_ion-bd_dom_sf"/>
</dbReference>
<dbReference type="Pfam" id="PF01699">
    <property type="entry name" value="Na_Ca_ex"/>
    <property type="match status" value="2"/>
</dbReference>
<dbReference type="GO" id="GO:0005262">
    <property type="term" value="F:calcium channel activity"/>
    <property type="evidence" value="ECO:0007669"/>
    <property type="project" value="TreeGrafter"/>
</dbReference>
<dbReference type="FunFam" id="1.20.1420.30:FF:000009">
    <property type="entry name" value="sodium/potassium/calcium exchanger 5 isoform X2"/>
    <property type="match status" value="1"/>
</dbReference>
<feature type="transmembrane region" description="Helical" evidence="17">
    <location>
        <begin position="224"/>
        <end position="244"/>
    </location>
</feature>
<evidence type="ECO:0000256" key="4">
    <source>
        <dbReference type="ARBA" id="ARBA00022449"/>
    </source>
</evidence>
<accession>A0AAV8Z977</accession>
<dbReference type="AlphaFoldDB" id="A0AAV8Z977"/>
<keyword evidence="20" id="KW-1185">Reference proteome</keyword>
<comment type="similarity">
    <text evidence="2">Belongs to the Ca(2+):cation antiporter (CaCA) (TC 2.A.19) family. SLC24A subfamily.</text>
</comment>
<evidence type="ECO:0000256" key="9">
    <source>
        <dbReference type="ARBA" id="ARBA00022837"/>
    </source>
</evidence>
<evidence type="ECO:0000313" key="19">
    <source>
        <dbReference type="EMBL" id="KAJ8960847.1"/>
    </source>
</evidence>
<dbReference type="Gene3D" id="1.20.1420.30">
    <property type="entry name" value="NCX, central ion-binding region"/>
    <property type="match status" value="2"/>
</dbReference>
<dbReference type="GO" id="GO:0008273">
    <property type="term" value="F:calcium, potassium:sodium antiporter activity"/>
    <property type="evidence" value="ECO:0007669"/>
    <property type="project" value="TreeGrafter"/>
</dbReference>
<evidence type="ECO:0000256" key="14">
    <source>
        <dbReference type="ARBA" id="ARBA00023065"/>
    </source>
</evidence>
<feature type="domain" description="Sodium/calcium exchanger membrane region" evidence="18">
    <location>
        <begin position="360"/>
        <end position="511"/>
    </location>
</feature>
<evidence type="ECO:0000256" key="16">
    <source>
        <dbReference type="ARBA" id="ARBA00023201"/>
    </source>
</evidence>
<dbReference type="EMBL" id="JAPWTK010000007">
    <property type="protein sequence ID" value="KAJ8960847.1"/>
    <property type="molecule type" value="Genomic_DNA"/>
</dbReference>
<sequence length="525" mass="58710">MWVAGISFFVANLVLCSSFSIFSFKTIPQNYSSQLTLNGTEDALFEHPEVHYIKHRTFIPFARPLRDGEDNSTEEEGCDSSDDFPAFLTEDVRDKGGFVLCFIVGIYCFTLLALVCDRYFVPCVEVTCDIFHLTPDVAAATFMSVATSTPELFTNIIGTFITESDIGIGTIVGSSLYQALGVAAIGGLAAPYPLQLDWWPLTRDVCIYSIAVSLLVVITWDGKIFWYEALVLFVIYFVYFTVMFQNHRISKWVKSHFQKDEVVDLQKDKDGVEVKAEPRPSVISAYGSYVEEISKPGYDKEYDKAIMEKHEEEKREAQRSVFKAPEGGFKEKFFFYYSWPISVALRYTVPNPKLHPKMFPLTFLMCIIWIGTNSYMVSWMVTIIGSVFRIPDAVLGLSFLAAGSGLPESISMAIISRRGEGAFGVSNSLGANTMNILFSLGMPWFFKTISQGATNSSFIQIQSGSIEYTILALIGVVAILYATIYFNKFRLGKMAGVILLSTYLVCVVMAILSEMVFFDNSLCLS</sequence>
<keyword evidence="5" id="KW-0633">Potassium transport</keyword>
<dbReference type="Proteomes" id="UP001162162">
    <property type="component" value="Unassembled WGS sequence"/>
</dbReference>
<feature type="transmembrane region" description="Helical" evidence="17">
    <location>
        <begin position="176"/>
        <end position="194"/>
    </location>
</feature>
<keyword evidence="8" id="KW-0732">Signal</keyword>
<evidence type="ECO:0000256" key="1">
    <source>
        <dbReference type="ARBA" id="ARBA00004141"/>
    </source>
</evidence>
<dbReference type="InterPro" id="IPR004837">
    <property type="entry name" value="NaCa_Exmemb"/>
</dbReference>
<feature type="transmembrane region" description="Helical" evidence="17">
    <location>
        <begin position="498"/>
        <end position="518"/>
    </location>
</feature>
<keyword evidence="15 17" id="KW-0472">Membrane</keyword>
<feature type="transmembrane region" description="Helical" evidence="17">
    <location>
        <begin position="361"/>
        <end position="388"/>
    </location>
</feature>
<evidence type="ECO:0000256" key="12">
    <source>
        <dbReference type="ARBA" id="ARBA00022989"/>
    </source>
</evidence>
<evidence type="ECO:0000256" key="17">
    <source>
        <dbReference type="SAM" id="Phobius"/>
    </source>
</evidence>
<organism evidence="19 20">
    <name type="scientific">Aromia moschata</name>
    <dbReference type="NCBI Taxonomy" id="1265417"/>
    <lineage>
        <taxon>Eukaryota</taxon>
        <taxon>Metazoa</taxon>
        <taxon>Ecdysozoa</taxon>
        <taxon>Arthropoda</taxon>
        <taxon>Hexapoda</taxon>
        <taxon>Insecta</taxon>
        <taxon>Pterygota</taxon>
        <taxon>Neoptera</taxon>
        <taxon>Endopterygota</taxon>
        <taxon>Coleoptera</taxon>
        <taxon>Polyphaga</taxon>
        <taxon>Cucujiformia</taxon>
        <taxon>Chrysomeloidea</taxon>
        <taxon>Cerambycidae</taxon>
        <taxon>Cerambycinae</taxon>
        <taxon>Callichromatini</taxon>
        <taxon>Aromia</taxon>
    </lineage>
</organism>
<evidence type="ECO:0000259" key="18">
    <source>
        <dbReference type="Pfam" id="PF01699"/>
    </source>
</evidence>
<keyword evidence="4" id="KW-0050">Antiport</keyword>
<evidence type="ECO:0000313" key="20">
    <source>
        <dbReference type="Proteomes" id="UP001162162"/>
    </source>
</evidence>
<feature type="transmembrane region" description="Helical" evidence="17">
    <location>
        <begin position="427"/>
        <end position="446"/>
    </location>
</feature>
<dbReference type="NCBIfam" id="TIGR00367">
    <property type="entry name" value="calcium/sodium antiporter"/>
    <property type="match status" value="1"/>
</dbReference>
<keyword evidence="7 17" id="KW-0812">Transmembrane</keyword>
<evidence type="ECO:0000256" key="11">
    <source>
        <dbReference type="ARBA" id="ARBA00022958"/>
    </source>
</evidence>
<gene>
    <name evidence="19" type="ORF">NQ318_020144</name>
</gene>
<feature type="transmembrane region" description="Helical" evidence="17">
    <location>
        <begin position="6"/>
        <end position="24"/>
    </location>
</feature>
<evidence type="ECO:0000256" key="2">
    <source>
        <dbReference type="ARBA" id="ARBA00005364"/>
    </source>
</evidence>
<keyword evidence="12 17" id="KW-1133">Transmembrane helix</keyword>
<protein>
    <recommendedName>
        <fullName evidence="18">Sodium/calcium exchanger membrane region domain-containing protein</fullName>
    </recommendedName>
</protein>
<evidence type="ECO:0000256" key="8">
    <source>
        <dbReference type="ARBA" id="ARBA00022729"/>
    </source>
</evidence>
<dbReference type="GO" id="GO:0006874">
    <property type="term" value="P:intracellular calcium ion homeostasis"/>
    <property type="evidence" value="ECO:0007669"/>
    <property type="project" value="TreeGrafter"/>
</dbReference>
<dbReference type="GO" id="GO:0015293">
    <property type="term" value="F:symporter activity"/>
    <property type="evidence" value="ECO:0007669"/>
    <property type="project" value="UniProtKB-KW"/>
</dbReference>
<keyword evidence="11" id="KW-0630">Potassium</keyword>
<keyword evidence="6" id="KW-0109">Calcium transport</keyword>
<reference evidence="19" key="1">
    <citation type="journal article" date="2023" name="Insect Mol. Biol.">
        <title>Genome sequencing provides insights into the evolution of gene families encoding plant cell wall-degrading enzymes in longhorned beetles.</title>
        <authorList>
            <person name="Shin N.R."/>
            <person name="Okamura Y."/>
            <person name="Kirsch R."/>
            <person name="Pauchet Y."/>
        </authorList>
    </citation>
    <scope>NUCLEOTIDE SEQUENCE</scope>
    <source>
        <strain evidence="19">AMC_N1</strain>
    </source>
</reference>